<evidence type="ECO:0000313" key="11">
    <source>
        <dbReference type="Proteomes" id="UP000664654"/>
    </source>
</evidence>
<evidence type="ECO:0000256" key="6">
    <source>
        <dbReference type="ARBA" id="ARBA00022839"/>
    </source>
</evidence>
<keyword evidence="11" id="KW-1185">Reference proteome</keyword>
<dbReference type="EMBL" id="JAFKCV010000158">
    <property type="protein sequence ID" value="MBN7827913.1"/>
    <property type="molecule type" value="Genomic_DNA"/>
</dbReference>
<dbReference type="GO" id="GO:0003677">
    <property type="term" value="F:DNA binding"/>
    <property type="evidence" value="ECO:0007669"/>
    <property type="project" value="UniProtKB-KW"/>
</dbReference>
<evidence type="ECO:0000313" key="10">
    <source>
        <dbReference type="EMBL" id="MBN7827913.1"/>
    </source>
</evidence>
<dbReference type="AlphaFoldDB" id="A0A939DS05"/>
<sequence>PQNLLEHIQHEILNLTLRGSPEPLSAEALLGQDQSLPRQVIDAGDNSLKVVSCHSRLRELEVLHDHLLRFFRQGPDNHPGDVIVMMPDVAEYAPLIHGVFGGHRQELAIPYAISDRSLVQESPLL</sequence>
<keyword evidence="8" id="KW-0238">DNA-binding</keyword>
<accession>A0A939DS05</accession>
<keyword evidence="2" id="KW-0547">Nucleotide-binding</keyword>
<name>A0A939DS05_9ALTE</name>
<protein>
    <submittedName>
        <fullName evidence="10">Exodeoxyribonuclease V subunit gamma</fullName>
    </submittedName>
</protein>
<evidence type="ECO:0000256" key="3">
    <source>
        <dbReference type="ARBA" id="ARBA00022763"/>
    </source>
</evidence>
<keyword evidence="9" id="KW-0234">DNA repair</keyword>
<evidence type="ECO:0000256" key="8">
    <source>
        <dbReference type="ARBA" id="ARBA00023125"/>
    </source>
</evidence>
<evidence type="ECO:0000256" key="4">
    <source>
        <dbReference type="ARBA" id="ARBA00022801"/>
    </source>
</evidence>
<evidence type="ECO:0000256" key="7">
    <source>
        <dbReference type="ARBA" id="ARBA00022840"/>
    </source>
</evidence>
<keyword evidence="5" id="KW-0347">Helicase</keyword>
<dbReference type="GO" id="GO:0004386">
    <property type="term" value="F:helicase activity"/>
    <property type="evidence" value="ECO:0007669"/>
    <property type="project" value="UniProtKB-KW"/>
</dbReference>
<feature type="non-terminal residue" evidence="10">
    <location>
        <position position="1"/>
    </location>
</feature>
<dbReference type="GO" id="GO:0004527">
    <property type="term" value="F:exonuclease activity"/>
    <property type="evidence" value="ECO:0007669"/>
    <property type="project" value="UniProtKB-KW"/>
</dbReference>
<keyword evidence="4" id="KW-0378">Hydrolase</keyword>
<dbReference type="GO" id="GO:0005524">
    <property type="term" value="F:ATP binding"/>
    <property type="evidence" value="ECO:0007669"/>
    <property type="project" value="UniProtKB-KW"/>
</dbReference>
<evidence type="ECO:0000256" key="1">
    <source>
        <dbReference type="ARBA" id="ARBA00022722"/>
    </source>
</evidence>
<evidence type="ECO:0000256" key="9">
    <source>
        <dbReference type="ARBA" id="ARBA00023204"/>
    </source>
</evidence>
<organism evidence="10 11">
    <name type="scientific">Bowmanella dokdonensis</name>
    <dbReference type="NCBI Taxonomy" id="751969"/>
    <lineage>
        <taxon>Bacteria</taxon>
        <taxon>Pseudomonadati</taxon>
        <taxon>Pseudomonadota</taxon>
        <taxon>Gammaproteobacteria</taxon>
        <taxon>Alteromonadales</taxon>
        <taxon>Alteromonadaceae</taxon>
        <taxon>Bowmanella</taxon>
    </lineage>
</organism>
<dbReference type="PANTHER" id="PTHR30591">
    <property type="entry name" value="RECBCD ENZYME SUBUNIT RECC"/>
    <property type="match status" value="1"/>
</dbReference>
<gene>
    <name evidence="10" type="ORF">J0A66_22025</name>
</gene>
<dbReference type="Gene3D" id="3.40.50.300">
    <property type="entry name" value="P-loop containing nucleotide triphosphate hydrolases"/>
    <property type="match status" value="1"/>
</dbReference>
<dbReference type="Proteomes" id="UP000664654">
    <property type="component" value="Unassembled WGS sequence"/>
</dbReference>
<dbReference type="InterPro" id="IPR027417">
    <property type="entry name" value="P-loop_NTPase"/>
</dbReference>
<reference evidence="10" key="1">
    <citation type="submission" date="2021-03" db="EMBL/GenBank/DDBJ databases">
        <title>novel species isolated from a fishpond in China.</title>
        <authorList>
            <person name="Lu H."/>
            <person name="Cai Z."/>
        </authorList>
    </citation>
    <scope>NUCLEOTIDE SEQUENCE</scope>
    <source>
        <strain evidence="10">JCM 30855</strain>
    </source>
</reference>
<proteinExistence type="predicted"/>
<keyword evidence="6" id="KW-0269">Exonuclease</keyword>
<feature type="non-terminal residue" evidence="10">
    <location>
        <position position="125"/>
    </location>
</feature>
<dbReference type="PANTHER" id="PTHR30591:SF1">
    <property type="entry name" value="RECBCD ENZYME SUBUNIT RECC"/>
    <property type="match status" value="1"/>
</dbReference>
<keyword evidence="7" id="KW-0067">ATP-binding</keyword>
<evidence type="ECO:0000256" key="5">
    <source>
        <dbReference type="ARBA" id="ARBA00022806"/>
    </source>
</evidence>
<keyword evidence="3" id="KW-0227">DNA damage</keyword>
<dbReference type="SUPFAM" id="SSF52540">
    <property type="entry name" value="P-loop containing nucleoside triphosphate hydrolases"/>
    <property type="match status" value="1"/>
</dbReference>
<evidence type="ECO:0000256" key="2">
    <source>
        <dbReference type="ARBA" id="ARBA00022741"/>
    </source>
</evidence>
<dbReference type="GO" id="GO:0006310">
    <property type="term" value="P:DNA recombination"/>
    <property type="evidence" value="ECO:0007669"/>
    <property type="project" value="TreeGrafter"/>
</dbReference>
<comment type="caution">
    <text evidence="10">The sequence shown here is derived from an EMBL/GenBank/DDBJ whole genome shotgun (WGS) entry which is preliminary data.</text>
</comment>
<dbReference type="GO" id="GO:0006281">
    <property type="term" value="P:DNA repair"/>
    <property type="evidence" value="ECO:0007669"/>
    <property type="project" value="UniProtKB-KW"/>
</dbReference>
<keyword evidence="1" id="KW-0540">Nuclease</keyword>